<organism evidence="8 9">
    <name type="scientific">Paralimibaculum aggregatum</name>
    <dbReference type="NCBI Taxonomy" id="3036245"/>
    <lineage>
        <taxon>Bacteria</taxon>
        <taxon>Pseudomonadati</taxon>
        <taxon>Pseudomonadota</taxon>
        <taxon>Alphaproteobacteria</taxon>
        <taxon>Rhodobacterales</taxon>
        <taxon>Paracoccaceae</taxon>
        <taxon>Paralimibaculum</taxon>
    </lineage>
</organism>
<evidence type="ECO:0000256" key="1">
    <source>
        <dbReference type="ARBA" id="ARBA00004418"/>
    </source>
</evidence>
<sequence>MQWMRTTGLSALAVAGCLIAAPASSETLRFAASGDAASLDPYAYYTTFTSGFLQNVYEPLVRYDETLNFEPALAVEWERTSPTTWRFRLREGVTFHNGNPFTADDVVASLNRARAENSPYIVATSAISDVEKIDDHTVDIHLDGPYPVLLNDLAGVLILDREWMEANDTLRPVNPSKGEESYATTNANGTGPFMIESRRPDAETVFVVNPGWWDEPEHNLDRIVFTPIKSAATRVAALLSGEVDLIMEAPLHDLARIERTEGLKVLSGKDLRVMFLGLNQGAAELNASTVKGRNPLSDVRVRQAIYQAIDIDALNQKVLRGLATPTGILVAEEIQGYDAELAPRAAAHDADAARALLAEAGYPDGFDVGMDCPNDRYVNPDQVCQAIAAMLAKIGVDVNYTSSTKSIYYKKMLSGGADIYLFGWASTPQLDAYALLNSVMHSKDGSKRGKWNPGGYHNARLDELVEQIQVEIDMDKRQEMISEAFRLHKNDYGTIALYRQPLTWAAKQEIDALQLADNKIRLWWITKN</sequence>
<gene>
    <name evidence="8" type="ORF">LNKW23_16820</name>
</gene>
<evidence type="ECO:0000256" key="5">
    <source>
        <dbReference type="SAM" id="MobiDB-lite"/>
    </source>
</evidence>
<keyword evidence="3" id="KW-0813">Transport</keyword>
<dbReference type="PIRSF" id="PIRSF002741">
    <property type="entry name" value="MppA"/>
    <property type="match status" value="1"/>
</dbReference>
<evidence type="ECO:0000256" key="2">
    <source>
        <dbReference type="ARBA" id="ARBA00005695"/>
    </source>
</evidence>
<evidence type="ECO:0000313" key="9">
    <source>
        <dbReference type="Proteomes" id="UP001239909"/>
    </source>
</evidence>
<feature type="domain" description="Solute-binding protein family 5" evidence="7">
    <location>
        <begin position="69"/>
        <end position="445"/>
    </location>
</feature>
<dbReference type="CDD" id="cd08498">
    <property type="entry name" value="PBP2_NikA_DppA_OppA_like_2"/>
    <property type="match status" value="1"/>
</dbReference>
<keyword evidence="9" id="KW-1185">Reference proteome</keyword>
<dbReference type="EMBL" id="BSYI01000010">
    <property type="protein sequence ID" value="GMG82469.1"/>
    <property type="molecule type" value="Genomic_DNA"/>
</dbReference>
<proteinExistence type="inferred from homology"/>
<evidence type="ECO:0000313" key="8">
    <source>
        <dbReference type="EMBL" id="GMG82469.1"/>
    </source>
</evidence>
<dbReference type="Gene3D" id="3.10.105.10">
    <property type="entry name" value="Dipeptide-binding Protein, Domain 3"/>
    <property type="match status" value="1"/>
</dbReference>
<feature type="chain" id="PRO_5046692247" evidence="6">
    <location>
        <begin position="21"/>
        <end position="528"/>
    </location>
</feature>
<evidence type="ECO:0000259" key="7">
    <source>
        <dbReference type="Pfam" id="PF00496"/>
    </source>
</evidence>
<dbReference type="PANTHER" id="PTHR30290:SF9">
    <property type="entry name" value="OLIGOPEPTIDE-BINDING PROTEIN APPA"/>
    <property type="match status" value="1"/>
</dbReference>
<protein>
    <submittedName>
        <fullName evidence="8">ABC transporter substrate-binding protein</fullName>
    </submittedName>
</protein>
<evidence type="ECO:0000256" key="6">
    <source>
        <dbReference type="SAM" id="SignalP"/>
    </source>
</evidence>
<dbReference type="Proteomes" id="UP001239909">
    <property type="component" value="Unassembled WGS sequence"/>
</dbReference>
<dbReference type="PANTHER" id="PTHR30290">
    <property type="entry name" value="PERIPLASMIC BINDING COMPONENT OF ABC TRANSPORTER"/>
    <property type="match status" value="1"/>
</dbReference>
<name>A0ABQ6LPA1_9RHOB</name>
<dbReference type="PROSITE" id="PS51257">
    <property type="entry name" value="PROKAR_LIPOPROTEIN"/>
    <property type="match status" value="1"/>
</dbReference>
<feature type="signal peptide" evidence="6">
    <location>
        <begin position="1"/>
        <end position="20"/>
    </location>
</feature>
<accession>A0ABQ6LPA1</accession>
<dbReference type="Pfam" id="PF00496">
    <property type="entry name" value="SBP_bac_5"/>
    <property type="match status" value="1"/>
</dbReference>
<comment type="similarity">
    <text evidence="2">Belongs to the bacterial solute-binding protein 5 family.</text>
</comment>
<comment type="subcellular location">
    <subcellularLocation>
        <location evidence="1">Periplasm</location>
    </subcellularLocation>
</comment>
<dbReference type="RefSeq" id="WP_285671246.1">
    <property type="nucleotide sequence ID" value="NZ_BSYI01000010.1"/>
</dbReference>
<dbReference type="InterPro" id="IPR000914">
    <property type="entry name" value="SBP_5_dom"/>
</dbReference>
<dbReference type="Gene3D" id="3.40.190.10">
    <property type="entry name" value="Periplasmic binding protein-like II"/>
    <property type="match status" value="1"/>
</dbReference>
<dbReference type="InterPro" id="IPR030678">
    <property type="entry name" value="Peptide/Ni-bd"/>
</dbReference>
<evidence type="ECO:0000256" key="3">
    <source>
        <dbReference type="ARBA" id="ARBA00022448"/>
    </source>
</evidence>
<evidence type="ECO:0000256" key="4">
    <source>
        <dbReference type="ARBA" id="ARBA00022729"/>
    </source>
</evidence>
<dbReference type="SUPFAM" id="SSF53850">
    <property type="entry name" value="Periplasmic binding protein-like II"/>
    <property type="match status" value="1"/>
</dbReference>
<comment type="caution">
    <text evidence="8">The sequence shown here is derived from an EMBL/GenBank/DDBJ whole genome shotgun (WGS) entry which is preliminary data.</text>
</comment>
<reference evidence="8 9" key="1">
    <citation type="submission" date="2023-04" db="EMBL/GenBank/DDBJ databases">
        <title>Marinoamorphus aggregata gen. nov., sp. Nov., isolate from tissue of brittle star Ophioplocus japonicus.</title>
        <authorList>
            <person name="Kawano K."/>
            <person name="Sawayama S."/>
            <person name="Nakagawa S."/>
        </authorList>
    </citation>
    <scope>NUCLEOTIDE SEQUENCE [LARGE SCALE GENOMIC DNA]</scope>
    <source>
        <strain evidence="8 9">NKW23</strain>
    </source>
</reference>
<keyword evidence="4 6" id="KW-0732">Signal</keyword>
<feature type="region of interest" description="Disordered" evidence="5">
    <location>
        <begin position="172"/>
        <end position="193"/>
    </location>
</feature>
<dbReference type="InterPro" id="IPR039424">
    <property type="entry name" value="SBP_5"/>
</dbReference>